<dbReference type="OrthoDB" id="6174294at2"/>
<sequence>MQELQTKMVDQLGKSQASSLDLQARVKLTSNQYESWDLQNQYSIDLSAAYDEHNTSVNDINKQDKNGNYEIADAQKLQELLNQAHELYEAQKFEITEKYSQKAKELAITQTSEQLSAYGTMFGGMADLVKGYAVNQVLPIKHY</sequence>
<reference evidence="2" key="1">
    <citation type="submission" date="2017-06" db="EMBL/GenBank/DDBJ databases">
        <authorList>
            <person name="Varghese N."/>
            <person name="Submissions S."/>
        </authorList>
    </citation>
    <scope>NUCLEOTIDE SEQUENCE [LARGE SCALE GENOMIC DNA]</scope>
    <source>
        <strain evidence="2">ANC 5114</strain>
    </source>
</reference>
<gene>
    <name evidence="1" type="ORF">SAMN05444584_0732</name>
</gene>
<proteinExistence type="predicted"/>
<protein>
    <submittedName>
        <fullName evidence="1">Uncharacterized protein</fullName>
    </submittedName>
</protein>
<accession>A0A217EE63</accession>
<organism evidence="1 2">
    <name type="scientific">Acinetobacter apis</name>
    <dbReference type="NCBI Taxonomy" id="1229165"/>
    <lineage>
        <taxon>Bacteria</taxon>
        <taxon>Pseudomonadati</taxon>
        <taxon>Pseudomonadota</taxon>
        <taxon>Gammaproteobacteria</taxon>
        <taxon>Moraxellales</taxon>
        <taxon>Moraxellaceae</taxon>
        <taxon>Acinetobacter</taxon>
    </lineage>
</organism>
<dbReference type="AlphaFoldDB" id="A0A217EE63"/>
<dbReference type="Proteomes" id="UP000243463">
    <property type="component" value="Unassembled WGS sequence"/>
</dbReference>
<evidence type="ECO:0000313" key="1">
    <source>
        <dbReference type="EMBL" id="SNQ28805.1"/>
    </source>
</evidence>
<name>A0A217EE63_9GAMM</name>
<dbReference type="EMBL" id="FZLN01000001">
    <property type="protein sequence ID" value="SNQ28805.1"/>
    <property type="molecule type" value="Genomic_DNA"/>
</dbReference>
<keyword evidence="2" id="KW-1185">Reference proteome</keyword>
<evidence type="ECO:0000313" key="2">
    <source>
        <dbReference type="Proteomes" id="UP000243463"/>
    </source>
</evidence>
<dbReference type="RefSeq" id="WP_088822829.1">
    <property type="nucleotide sequence ID" value="NZ_FZLN01000001.1"/>
</dbReference>